<dbReference type="EnsemblPlants" id="OB01G48010.1">
    <property type="protein sequence ID" value="OB01G48010.1"/>
    <property type="gene ID" value="OB01G48010"/>
</dbReference>
<name>J3L6E5_ORYBR</name>
<dbReference type="Pfam" id="PF01490">
    <property type="entry name" value="Aa_trans"/>
    <property type="match status" value="1"/>
</dbReference>
<accession>J3L6E5</accession>
<keyword evidence="3 8" id="KW-0812">Transmembrane</keyword>
<sequence length="529" mass="55439">MDVERKEAVVDDDGRVRTGTVWTATTHAITAVIGSGVLALPWSVAQMGWVLGPIVLVGCAYVTYYTAILLCDCYRTPDPVHGKRNYTYMDVVRSCLGPRDVVVCGLAQYAILWGAMVGYTITTATSIMSVVRTNCHHYKGPGASCGASGTMYMVLFGLAEVVLSQCPSLEGVTLISVVAAGMPFTYSSVGLFLSAAKLASHHAAHGTLVGVKVGAGGVTASTKAWHFCQALGNIAFAYTYSMLLIEIQDTVKSPPSENVTMKRASLYGIGVTTVFYVSLGCIGYAAFGNAAPGNILTGFLEPFWLPPPPPPPPLGRSVPGVRAAGVRVLREVAGEPVAGVGVHPPGVRGAAGRQARRPVHALQAGAAHGVRGLHDGGVAGAAVLQRRARAARRHRVLAAHGVLPGDHVHGAGQGAARQPQVGGAAGAQRRRARRVAARGGGLGGRHGAAPAPRHHIPDPALKSEPLRDGCMQAMVLHVVLLLAAVMLYRVLCAPVHLLLLYFGRVVLQTATSTSLPVLPIFHLNFNLMY</sequence>
<reference evidence="10" key="1">
    <citation type="journal article" date="2013" name="Nat. Commun.">
        <title>Whole-genome sequencing of Oryza brachyantha reveals mechanisms underlying Oryza genome evolution.</title>
        <authorList>
            <person name="Chen J."/>
            <person name="Huang Q."/>
            <person name="Gao D."/>
            <person name="Wang J."/>
            <person name="Lang Y."/>
            <person name="Liu T."/>
            <person name="Li B."/>
            <person name="Bai Z."/>
            <person name="Luis Goicoechea J."/>
            <person name="Liang C."/>
            <person name="Chen C."/>
            <person name="Zhang W."/>
            <person name="Sun S."/>
            <person name="Liao Y."/>
            <person name="Zhang X."/>
            <person name="Yang L."/>
            <person name="Song C."/>
            <person name="Wang M."/>
            <person name="Shi J."/>
            <person name="Liu G."/>
            <person name="Liu J."/>
            <person name="Zhou H."/>
            <person name="Zhou W."/>
            <person name="Yu Q."/>
            <person name="An N."/>
            <person name="Chen Y."/>
            <person name="Cai Q."/>
            <person name="Wang B."/>
            <person name="Liu B."/>
            <person name="Min J."/>
            <person name="Huang Y."/>
            <person name="Wu H."/>
            <person name="Li Z."/>
            <person name="Zhang Y."/>
            <person name="Yin Y."/>
            <person name="Song W."/>
            <person name="Jiang J."/>
            <person name="Jackson S.A."/>
            <person name="Wing R.A."/>
            <person name="Wang J."/>
            <person name="Chen M."/>
        </authorList>
    </citation>
    <scope>NUCLEOTIDE SEQUENCE [LARGE SCALE GENOMIC DNA]</scope>
    <source>
        <strain evidence="10">cv. IRGC 101232</strain>
    </source>
</reference>
<feature type="domain" description="Amino acid transporter transmembrane" evidence="9">
    <location>
        <begin position="17"/>
        <end position="300"/>
    </location>
</feature>
<protein>
    <recommendedName>
        <fullName evidence="9">Amino acid transporter transmembrane domain-containing protein</fullName>
    </recommendedName>
</protein>
<feature type="transmembrane region" description="Helical" evidence="8">
    <location>
        <begin position="143"/>
        <end position="162"/>
    </location>
</feature>
<proteinExistence type="predicted"/>
<dbReference type="HOGENOM" id="CLU_515257_0_0_1"/>
<dbReference type="Gramene" id="OB01G48010.1">
    <property type="protein sequence ID" value="OB01G48010.1"/>
    <property type="gene ID" value="OB01G48010"/>
</dbReference>
<evidence type="ECO:0000256" key="3">
    <source>
        <dbReference type="ARBA" id="ARBA00022692"/>
    </source>
</evidence>
<dbReference type="GO" id="GO:0006865">
    <property type="term" value="P:amino acid transport"/>
    <property type="evidence" value="ECO:0007669"/>
    <property type="project" value="UniProtKB-KW"/>
</dbReference>
<dbReference type="InterPro" id="IPR013057">
    <property type="entry name" value="AA_transpt_TM"/>
</dbReference>
<feature type="transmembrane region" description="Helical" evidence="8">
    <location>
        <begin position="471"/>
        <end position="491"/>
    </location>
</feature>
<dbReference type="PANTHER" id="PTHR48017">
    <property type="entry name" value="OS05G0424000 PROTEIN-RELATED"/>
    <property type="match status" value="1"/>
</dbReference>
<evidence type="ECO:0000256" key="8">
    <source>
        <dbReference type="SAM" id="Phobius"/>
    </source>
</evidence>
<feature type="transmembrane region" description="Helical" evidence="8">
    <location>
        <begin position="174"/>
        <end position="193"/>
    </location>
</feature>
<feature type="transmembrane region" description="Helical" evidence="8">
    <location>
        <begin position="106"/>
        <end position="131"/>
    </location>
</feature>
<feature type="region of interest" description="Disordered" evidence="7">
    <location>
        <begin position="408"/>
        <end position="457"/>
    </location>
</feature>
<evidence type="ECO:0000313" key="11">
    <source>
        <dbReference type="Proteomes" id="UP000006038"/>
    </source>
</evidence>
<keyword evidence="4" id="KW-0029">Amino-acid transport</keyword>
<feature type="transmembrane region" description="Helical" evidence="8">
    <location>
        <begin position="266"/>
        <end position="287"/>
    </location>
</feature>
<evidence type="ECO:0000259" key="9">
    <source>
        <dbReference type="Pfam" id="PF01490"/>
    </source>
</evidence>
<evidence type="ECO:0000256" key="6">
    <source>
        <dbReference type="ARBA" id="ARBA00023136"/>
    </source>
</evidence>
<evidence type="ECO:0000256" key="4">
    <source>
        <dbReference type="ARBA" id="ARBA00022970"/>
    </source>
</evidence>
<keyword evidence="2" id="KW-0813">Transport</keyword>
<keyword evidence="11" id="KW-1185">Reference proteome</keyword>
<evidence type="ECO:0000256" key="5">
    <source>
        <dbReference type="ARBA" id="ARBA00022989"/>
    </source>
</evidence>
<evidence type="ECO:0000313" key="10">
    <source>
        <dbReference type="EnsemblPlants" id="OB01G48010.1"/>
    </source>
</evidence>
<evidence type="ECO:0000256" key="7">
    <source>
        <dbReference type="SAM" id="MobiDB-lite"/>
    </source>
</evidence>
<feature type="transmembrane region" description="Helical" evidence="8">
    <location>
        <begin position="49"/>
        <end position="70"/>
    </location>
</feature>
<organism evidence="10">
    <name type="scientific">Oryza brachyantha</name>
    <name type="common">malo sina</name>
    <dbReference type="NCBI Taxonomy" id="4533"/>
    <lineage>
        <taxon>Eukaryota</taxon>
        <taxon>Viridiplantae</taxon>
        <taxon>Streptophyta</taxon>
        <taxon>Embryophyta</taxon>
        <taxon>Tracheophyta</taxon>
        <taxon>Spermatophyta</taxon>
        <taxon>Magnoliopsida</taxon>
        <taxon>Liliopsida</taxon>
        <taxon>Poales</taxon>
        <taxon>Poaceae</taxon>
        <taxon>BOP clade</taxon>
        <taxon>Oryzoideae</taxon>
        <taxon>Oryzeae</taxon>
        <taxon>Oryzinae</taxon>
        <taxon>Oryza</taxon>
    </lineage>
</organism>
<dbReference type="Proteomes" id="UP000006038">
    <property type="component" value="Chromosome 1"/>
</dbReference>
<keyword evidence="5 8" id="KW-1133">Transmembrane helix</keyword>
<evidence type="ECO:0000256" key="1">
    <source>
        <dbReference type="ARBA" id="ARBA00004651"/>
    </source>
</evidence>
<dbReference type="STRING" id="4533.J3L6E5"/>
<dbReference type="AlphaFoldDB" id="J3L6E5"/>
<dbReference type="eggNOG" id="KOG1303">
    <property type="taxonomic scope" value="Eukaryota"/>
</dbReference>
<keyword evidence="6 8" id="KW-0472">Membrane</keyword>
<evidence type="ECO:0000256" key="2">
    <source>
        <dbReference type="ARBA" id="ARBA00022448"/>
    </source>
</evidence>
<feature type="transmembrane region" description="Helical" evidence="8">
    <location>
        <begin position="498"/>
        <end position="521"/>
    </location>
</feature>
<reference evidence="10" key="2">
    <citation type="submission" date="2013-04" db="UniProtKB">
        <authorList>
            <consortium name="EnsemblPlants"/>
        </authorList>
    </citation>
    <scope>IDENTIFICATION</scope>
</reference>
<feature type="transmembrane region" description="Helical" evidence="8">
    <location>
        <begin position="20"/>
        <end position="42"/>
    </location>
</feature>
<dbReference type="GO" id="GO:0005886">
    <property type="term" value="C:plasma membrane"/>
    <property type="evidence" value="ECO:0007669"/>
    <property type="project" value="UniProtKB-SubCell"/>
</dbReference>
<comment type="subcellular location">
    <subcellularLocation>
        <location evidence="1">Cell membrane</location>
        <topology evidence="1">Multi-pass membrane protein</topology>
    </subcellularLocation>
</comment>